<keyword evidence="4" id="KW-1185">Reference proteome</keyword>
<gene>
    <name evidence="3" type="ORF">pipiens_012394</name>
</gene>
<feature type="domain" description="PiggyBac transposable element-derived protein" evidence="2">
    <location>
        <begin position="102"/>
        <end position="268"/>
    </location>
</feature>
<accession>A0ABD1D2J7</accession>
<reference evidence="3 4" key="1">
    <citation type="submission" date="2024-05" db="EMBL/GenBank/DDBJ databases">
        <title>Culex pipiens pipiens assembly and annotation.</title>
        <authorList>
            <person name="Alout H."/>
            <person name="Durand T."/>
        </authorList>
    </citation>
    <scope>NUCLEOTIDE SEQUENCE [LARGE SCALE GENOMIC DNA]</scope>
    <source>
        <strain evidence="3">HA-2024</strain>
        <tissue evidence="3">Whole body</tissue>
    </source>
</reference>
<feature type="region of interest" description="Disordered" evidence="1">
    <location>
        <begin position="1"/>
        <end position="112"/>
    </location>
</feature>
<dbReference type="AlphaFoldDB" id="A0ABD1D2J7"/>
<protein>
    <recommendedName>
        <fullName evidence="2">PiggyBac transposable element-derived protein domain-containing protein</fullName>
    </recommendedName>
</protein>
<feature type="compositionally biased region" description="Acidic residues" evidence="1">
    <location>
        <begin position="1"/>
        <end position="14"/>
    </location>
</feature>
<dbReference type="Pfam" id="PF13843">
    <property type="entry name" value="DDE_Tnp_1_7"/>
    <property type="match status" value="1"/>
</dbReference>
<evidence type="ECO:0000256" key="1">
    <source>
        <dbReference type="SAM" id="MobiDB-lite"/>
    </source>
</evidence>
<proteinExistence type="predicted"/>
<dbReference type="PANTHER" id="PTHR46599">
    <property type="entry name" value="PIGGYBAC TRANSPOSABLE ELEMENT-DERIVED PROTEIN 4"/>
    <property type="match status" value="1"/>
</dbReference>
<evidence type="ECO:0000259" key="2">
    <source>
        <dbReference type="Pfam" id="PF13843"/>
    </source>
</evidence>
<dbReference type="Proteomes" id="UP001562425">
    <property type="component" value="Unassembled WGS sequence"/>
</dbReference>
<comment type="caution">
    <text evidence="3">The sequence shown here is derived from an EMBL/GenBank/DDBJ whole genome shotgun (WGS) entry which is preliminary data.</text>
</comment>
<organism evidence="3 4">
    <name type="scientific">Culex pipiens pipiens</name>
    <name type="common">Northern house mosquito</name>
    <dbReference type="NCBI Taxonomy" id="38569"/>
    <lineage>
        <taxon>Eukaryota</taxon>
        <taxon>Metazoa</taxon>
        <taxon>Ecdysozoa</taxon>
        <taxon>Arthropoda</taxon>
        <taxon>Hexapoda</taxon>
        <taxon>Insecta</taxon>
        <taxon>Pterygota</taxon>
        <taxon>Neoptera</taxon>
        <taxon>Endopterygota</taxon>
        <taxon>Diptera</taxon>
        <taxon>Nematocera</taxon>
        <taxon>Culicoidea</taxon>
        <taxon>Culicidae</taxon>
        <taxon>Culicinae</taxon>
        <taxon>Culicini</taxon>
        <taxon>Culex</taxon>
        <taxon>Culex</taxon>
    </lineage>
</organism>
<feature type="compositionally biased region" description="Acidic residues" evidence="1">
    <location>
        <begin position="28"/>
        <end position="47"/>
    </location>
</feature>
<feature type="compositionally biased region" description="Acidic residues" evidence="1">
    <location>
        <begin position="54"/>
        <end position="69"/>
    </location>
</feature>
<dbReference type="InterPro" id="IPR029526">
    <property type="entry name" value="PGBD"/>
</dbReference>
<evidence type="ECO:0000313" key="3">
    <source>
        <dbReference type="EMBL" id="KAL1390375.1"/>
    </source>
</evidence>
<dbReference type="EMBL" id="JBEHCU010007901">
    <property type="protein sequence ID" value="KAL1390375.1"/>
    <property type="molecule type" value="Genomic_DNA"/>
</dbReference>
<dbReference type="PANTHER" id="PTHR46599:SF6">
    <property type="entry name" value="DUAL SPECIFICITY PHOSPHATASE 26"/>
    <property type="match status" value="1"/>
</dbReference>
<evidence type="ECO:0000313" key="4">
    <source>
        <dbReference type="Proteomes" id="UP001562425"/>
    </source>
</evidence>
<sequence>MDSDFDSDCDDDEINSVVSLDEIRQVEDQFDLEDEFSESESEPEEVPEQVPAEVAEDVSDPAEDSENEPDFIAKSGSHMLSANYTPPPPKKRRSRSDSAGPPNKKQREEKQGLRVVLDATECIRDTGREVVVDNFFTSVELARKLKERNLFLTGTVRRCKPDIPRNMLPSKTREVHSTTFGYNDQMMMASYVPKKNKAVVFLTTNPELKGVDATSTKKKAYINLHYNAGKAAVDNLDKVTREFTVSRRTKRWPVKVFYDVLDVMIHNALVIFSLKNPEISNRKQSKVRFMQLLAYELAEANVKIRAERAERGGIHNELKNDFKIFFSEFARLHQPKAQPAVVNVRKEDRTGTVYSLRATLLPAPPRNINGVRMCEMPGGQCFNS</sequence>
<name>A0ABD1D2J7_CULPP</name>